<sequence>MVDTATEKEHVLDVRTLAPHVRHSTIFTLIDALPMGASLTIISDHPPRPLHYQLETKFPGQFSWDYLEEGPEEWRVSIGRLTAAAVDTHECTCGGH</sequence>
<dbReference type="OrthoDB" id="8451629at2"/>
<dbReference type="Proteomes" id="UP000241444">
    <property type="component" value="Unassembled WGS sequence"/>
</dbReference>
<evidence type="ECO:0000313" key="2">
    <source>
        <dbReference type="EMBL" id="PSH61994.1"/>
    </source>
</evidence>
<organism evidence="2 3">
    <name type="scientific">Phyllobacterium brassicacearum</name>
    <dbReference type="NCBI Taxonomy" id="314235"/>
    <lineage>
        <taxon>Bacteria</taxon>
        <taxon>Pseudomonadati</taxon>
        <taxon>Pseudomonadota</taxon>
        <taxon>Alphaproteobacteria</taxon>
        <taxon>Hyphomicrobiales</taxon>
        <taxon>Phyllobacteriaceae</taxon>
        <taxon>Phyllobacterium</taxon>
    </lineage>
</organism>
<dbReference type="GO" id="GO:0008483">
    <property type="term" value="F:transaminase activity"/>
    <property type="evidence" value="ECO:0007669"/>
    <property type="project" value="UniProtKB-KW"/>
</dbReference>
<evidence type="ECO:0000259" key="1">
    <source>
        <dbReference type="Pfam" id="PF10006"/>
    </source>
</evidence>
<dbReference type="EMBL" id="PGGO01000033">
    <property type="protein sequence ID" value="PSH61994.1"/>
    <property type="molecule type" value="Genomic_DNA"/>
</dbReference>
<proteinExistence type="predicted"/>
<reference evidence="3" key="1">
    <citation type="submission" date="2017-11" db="EMBL/GenBank/DDBJ databases">
        <authorList>
            <person name="Kuznetsova I."/>
            <person name="Sazanova A."/>
            <person name="Chirak E."/>
            <person name="Safronova V."/>
            <person name="Willems A."/>
        </authorList>
    </citation>
    <scope>NUCLEOTIDE SEQUENCE [LARGE SCALE GENOMIC DNA]</scope>
    <source>
        <strain evidence="3">STM 196</strain>
    </source>
</reference>
<accession>A0A2P7B6A0</accession>
<keyword evidence="3" id="KW-1185">Reference proteome</keyword>
<keyword evidence="2" id="KW-0808">Transferase</keyword>
<keyword evidence="2" id="KW-0032">Aminotransferase</keyword>
<dbReference type="InterPro" id="IPR018720">
    <property type="entry name" value="DUF2249"/>
</dbReference>
<dbReference type="Pfam" id="PF10006">
    <property type="entry name" value="DUF2249"/>
    <property type="match status" value="1"/>
</dbReference>
<gene>
    <name evidence="2" type="ORF">CU102_26255</name>
</gene>
<comment type="caution">
    <text evidence="2">The sequence shown here is derived from an EMBL/GenBank/DDBJ whole genome shotgun (WGS) entry which is preliminary data.</text>
</comment>
<dbReference type="AlphaFoldDB" id="A0A2P7B6A0"/>
<dbReference type="RefSeq" id="WP_106714024.1">
    <property type="nucleotide sequence ID" value="NZ_PGGO01000033.1"/>
</dbReference>
<evidence type="ECO:0000313" key="3">
    <source>
        <dbReference type="Proteomes" id="UP000241444"/>
    </source>
</evidence>
<name>A0A2P7B6A0_9HYPH</name>
<protein>
    <submittedName>
        <fullName evidence="2">Aminotransferase</fullName>
    </submittedName>
</protein>
<feature type="domain" description="DUF2249" evidence="1">
    <location>
        <begin position="11"/>
        <end position="79"/>
    </location>
</feature>